<evidence type="ECO:0000256" key="1">
    <source>
        <dbReference type="ARBA" id="ARBA00001974"/>
    </source>
</evidence>
<dbReference type="AlphaFoldDB" id="A0A395NT77"/>
<keyword evidence="4" id="KW-0274">FAD</keyword>
<accession>A0A395NT77</accession>
<dbReference type="InterPro" id="IPR016169">
    <property type="entry name" value="FAD-bd_PCMH_sub2"/>
</dbReference>
<evidence type="ECO:0000313" key="8">
    <source>
        <dbReference type="Proteomes" id="UP000266272"/>
    </source>
</evidence>
<protein>
    <submittedName>
        <fullName evidence="7">6-hydroxy-d-nicotine oxidase</fullName>
    </submittedName>
</protein>
<evidence type="ECO:0000256" key="2">
    <source>
        <dbReference type="ARBA" id="ARBA00005466"/>
    </source>
</evidence>
<dbReference type="InterPro" id="IPR050416">
    <property type="entry name" value="FAD-linked_Oxidoreductase"/>
</dbReference>
<dbReference type="PANTHER" id="PTHR42973">
    <property type="entry name" value="BINDING OXIDOREDUCTASE, PUTATIVE (AFU_ORTHOLOGUE AFUA_1G17690)-RELATED"/>
    <property type="match status" value="1"/>
</dbReference>
<keyword evidence="8" id="KW-1185">Reference proteome</keyword>
<keyword evidence="3" id="KW-0285">Flavoprotein</keyword>
<evidence type="ECO:0000256" key="3">
    <source>
        <dbReference type="ARBA" id="ARBA00022630"/>
    </source>
</evidence>
<proteinExistence type="inferred from homology"/>
<gene>
    <name evidence="7" type="ORF">TARUN_3156</name>
</gene>
<dbReference type="OrthoDB" id="415825at2759"/>
<sequence length="486" mass="51785">MTDSQLSGTNLLTCPFSIPDPKASAPELLSRWSNTFVDSPPAVIITPNTEEDVVSAVSFARLNSLTIVPTGGRHGSAIPIHSKILYLDLQNLKAIELDKQNAQVHFGGGTLTGDLLRHLSQEGYFTSIVNSNAVGVVGSFLGGGNTSVNGLVGWMADNIVSLRLVTASGDIVQLSPSSTGEELALFNVLCGAGHGLGVVVSATMRVFSLSSLNLSPASKEDPTPSIWNRTMIFPPTAIDSAVDAFLAFVPPPAPMNIVFGFSRGPPGTPLAGKPIIMLQGTYYGSASEAEASPAGASLLHPSLAAKAIMANTIQIPFHNVNNAIDPLNAHGGFKSMSSARIATLSPPTLKSTFAKYIAVTDKYPDSGRTALMFHSFNPFKLTELGATPEGADKFVEVRDRGFCTVGVSWSFEVATREALAAFFDDAVVTLQKDDEEAGLAPRVFPGIMKFLPGRRDLLPEEKLAELDRVHAKWNRDELFWNPYKAS</sequence>
<evidence type="ECO:0000259" key="6">
    <source>
        <dbReference type="PROSITE" id="PS51387"/>
    </source>
</evidence>
<dbReference type="Gene3D" id="3.30.465.10">
    <property type="match status" value="1"/>
</dbReference>
<name>A0A395NT77_TRIAR</name>
<reference evidence="7 8" key="1">
    <citation type="journal article" date="2018" name="PLoS Pathog.">
        <title>Evolution of structural diversity of trichothecenes, a family of toxins produced by plant pathogenic and entomopathogenic fungi.</title>
        <authorList>
            <person name="Proctor R.H."/>
            <person name="McCormick S.P."/>
            <person name="Kim H.S."/>
            <person name="Cardoza R.E."/>
            <person name="Stanley A.M."/>
            <person name="Lindo L."/>
            <person name="Kelly A."/>
            <person name="Brown D.W."/>
            <person name="Lee T."/>
            <person name="Vaughan M.M."/>
            <person name="Alexander N.J."/>
            <person name="Busman M."/>
            <person name="Gutierrez S."/>
        </authorList>
    </citation>
    <scope>NUCLEOTIDE SEQUENCE [LARGE SCALE GENOMIC DNA]</scope>
    <source>
        <strain evidence="7 8">IBT 40837</strain>
    </source>
</reference>
<evidence type="ECO:0000256" key="5">
    <source>
        <dbReference type="ARBA" id="ARBA00023002"/>
    </source>
</evidence>
<dbReference type="Gene3D" id="3.40.462.20">
    <property type="match status" value="1"/>
</dbReference>
<dbReference type="GO" id="GO:0071949">
    <property type="term" value="F:FAD binding"/>
    <property type="evidence" value="ECO:0007669"/>
    <property type="project" value="InterPro"/>
</dbReference>
<dbReference type="Pfam" id="PF01565">
    <property type="entry name" value="FAD_binding_4"/>
    <property type="match status" value="1"/>
</dbReference>
<dbReference type="STRING" id="490622.A0A395NT77"/>
<dbReference type="Proteomes" id="UP000266272">
    <property type="component" value="Unassembled WGS sequence"/>
</dbReference>
<dbReference type="PANTHER" id="PTHR42973:SF39">
    <property type="entry name" value="FAD-BINDING PCMH-TYPE DOMAIN-CONTAINING PROTEIN"/>
    <property type="match status" value="1"/>
</dbReference>
<dbReference type="SUPFAM" id="SSF56176">
    <property type="entry name" value="FAD-binding/transporter-associated domain-like"/>
    <property type="match status" value="1"/>
</dbReference>
<comment type="caution">
    <text evidence="7">The sequence shown here is derived from an EMBL/GenBank/DDBJ whole genome shotgun (WGS) entry which is preliminary data.</text>
</comment>
<dbReference type="InterPro" id="IPR036318">
    <property type="entry name" value="FAD-bd_PCMH-like_sf"/>
</dbReference>
<dbReference type="GO" id="GO:0016491">
    <property type="term" value="F:oxidoreductase activity"/>
    <property type="evidence" value="ECO:0007669"/>
    <property type="project" value="UniProtKB-KW"/>
</dbReference>
<organism evidence="7 8">
    <name type="scientific">Trichoderma arundinaceum</name>
    <dbReference type="NCBI Taxonomy" id="490622"/>
    <lineage>
        <taxon>Eukaryota</taxon>
        <taxon>Fungi</taxon>
        <taxon>Dikarya</taxon>
        <taxon>Ascomycota</taxon>
        <taxon>Pezizomycotina</taxon>
        <taxon>Sordariomycetes</taxon>
        <taxon>Hypocreomycetidae</taxon>
        <taxon>Hypocreales</taxon>
        <taxon>Hypocreaceae</taxon>
        <taxon>Trichoderma</taxon>
    </lineage>
</organism>
<dbReference type="InterPro" id="IPR016166">
    <property type="entry name" value="FAD-bd_PCMH"/>
</dbReference>
<dbReference type="PROSITE" id="PS51387">
    <property type="entry name" value="FAD_PCMH"/>
    <property type="match status" value="1"/>
</dbReference>
<evidence type="ECO:0000313" key="7">
    <source>
        <dbReference type="EMBL" id="RFU79027.1"/>
    </source>
</evidence>
<comment type="similarity">
    <text evidence="2">Belongs to the oxygen-dependent FAD-linked oxidoreductase family.</text>
</comment>
<evidence type="ECO:0000256" key="4">
    <source>
        <dbReference type="ARBA" id="ARBA00022827"/>
    </source>
</evidence>
<feature type="domain" description="FAD-binding PCMH-type" evidence="6">
    <location>
        <begin position="37"/>
        <end position="209"/>
    </location>
</feature>
<keyword evidence="5" id="KW-0560">Oxidoreductase</keyword>
<comment type="cofactor">
    <cofactor evidence="1">
        <name>FAD</name>
        <dbReference type="ChEBI" id="CHEBI:57692"/>
    </cofactor>
</comment>
<dbReference type="InterPro" id="IPR006094">
    <property type="entry name" value="Oxid_FAD_bind_N"/>
</dbReference>
<dbReference type="EMBL" id="PXOA01000178">
    <property type="protein sequence ID" value="RFU79027.1"/>
    <property type="molecule type" value="Genomic_DNA"/>
</dbReference>